<gene>
    <name evidence="3" type="ORF">IQ13_0706</name>
</gene>
<accession>A0A562SWJ7</accession>
<organism evidence="3 4">
    <name type="scientific">Lacibacter cauensis</name>
    <dbReference type="NCBI Taxonomy" id="510947"/>
    <lineage>
        <taxon>Bacteria</taxon>
        <taxon>Pseudomonadati</taxon>
        <taxon>Bacteroidota</taxon>
        <taxon>Chitinophagia</taxon>
        <taxon>Chitinophagales</taxon>
        <taxon>Chitinophagaceae</taxon>
        <taxon>Lacibacter</taxon>
    </lineage>
</organism>
<dbReference type="Pfam" id="PF13478">
    <property type="entry name" value="XdhC_C"/>
    <property type="match status" value="1"/>
</dbReference>
<dbReference type="InterPro" id="IPR027051">
    <property type="entry name" value="XdhC_Rossmann_dom"/>
</dbReference>
<dbReference type="PANTHER" id="PTHR30388">
    <property type="entry name" value="ALDEHYDE OXIDOREDUCTASE MOLYBDENUM COFACTOR ASSEMBLY PROTEIN"/>
    <property type="match status" value="1"/>
</dbReference>
<dbReference type="Pfam" id="PF02625">
    <property type="entry name" value="XdhC_CoxI"/>
    <property type="match status" value="1"/>
</dbReference>
<dbReference type="InterPro" id="IPR003777">
    <property type="entry name" value="XdhC_CoxI"/>
</dbReference>
<dbReference type="AlphaFoldDB" id="A0A562SWJ7"/>
<comment type="caution">
    <text evidence="3">The sequence shown here is derived from an EMBL/GenBank/DDBJ whole genome shotgun (WGS) entry which is preliminary data.</text>
</comment>
<proteinExistence type="predicted"/>
<keyword evidence="4" id="KW-1185">Reference proteome</keyword>
<reference evidence="3 4" key="1">
    <citation type="journal article" date="2015" name="Stand. Genomic Sci.">
        <title>Genomic Encyclopedia of Bacterial and Archaeal Type Strains, Phase III: the genomes of soil and plant-associated and newly described type strains.</title>
        <authorList>
            <person name="Whitman W.B."/>
            <person name="Woyke T."/>
            <person name="Klenk H.P."/>
            <person name="Zhou Y."/>
            <person name="Lilburn T.G."/>
            <person name="Beck B.J."/>
            <person name="De Vos P."/>
            <person name="Vandamme P."/>
            <person name="Eisen J.A."/>
            <person name="Garrity G."/>
            <person name="Hugenholtz P."/>
            <person name="Kyrpides N.C."/>
        </authorList>
    </citation>
    <scope>NUCLEOTIDE SEQUENCE [LARGE SCALE GENOMIC DNA]</scope>
    <source>
        <strain evidence="3 4">CGMCC 1.7271</strain>
    </source>
</reference>
<feature type="domain" description="XdhC- CoxI" evidence="1">
    <location>
        <begin position="17"/>
        <end position="82"/>
    </location>
</feature>
<evidence type="ECO:0000313" key="3">
    <source>
        <dbReference type="EMBL" id="TWI85543.1"/>
    </source>
</evidence>
<evidence type="ECO:0000313" key="4">
    <source>
        <dbReference type="Proteomes" id="UP000316167"/>
    </source>
</evidence>
<dbReference type="InterPro" id="IPR052698">
    <property type="entry name" value="MoCofactor_Util/Proc"/>
</dbReference>
<sequence>MTKEINEIIAAYKQATQKGTKSALATVVYVEGSSYRRPGARMLVEEDGRITGAISGGCLEGDALRKALLAIHQNQNKLVTYNSMDDEDAAFGVQLGCNGIVHILFEPIDAADENNPIALLERSQLYRRETVIVTLFSLNNFHGHQPGTCFFLDTATSLAKIDDAGLLTHIQADAATVLSEGSSSFKEYAAFELTAFVELVQPTVSLIIIGAGNDAFPLVEMTSVLGWQITVADGRPTHANAQRFPGVQHLLTGKPEEIINQLSPDEWTVFVLMTHNYKYDLAMLKQLLQINCRYIGTLGPKKRLERMFDELKEEGIMVTDEQRAMIHGPIGLDIGAEAAEEIALSVLAEIKAVFAKRTGGFLKNRSVSIHTRNELELQKAGSNGK</sequence>
<dbReference type="OrthoDB" id="9773039at2"/>
<evidence type="ECO:0000259" key="2">
    <source>
        <dbReference type="Pfam" id="PF13478"/>
    </source>
</evidence>
<dbReference type="Proteomes" id="UP000316167">
    <property type="component" value="Unassembled WGS sequence"/>
</dbReference>
<dbReference type="Gene3D" id="3.40.50.720">
    <property type="entry name" value="NAD(P)-binding Rossmann-like Domain"/>
    <property type="match status" value="1"/>
</dbReference>
<dbReference type="EMBL" id="VLLE01000002">
    <property type="protein sequence ID" value="TWI85543.1"/>
    <property type="molecule type" value="Genomic_DNA"/>
</dbReference>
<name>A0A562SWJ7_9BACT</name>
<dbReference type="RefSeq" id="WP_144884526.1">
    <property type="nucleotide sequence ID" value="NZ_VLLE01000002.1"/>
</dbReference>
<evidence type="ECO:0000259" key="1">
    <source>
        <dbReference type="Pfam" id="PF02625"/>
    </source>
</evidence>
<feature type="domain" description="XdhC Rossmann" evidence="2">
    <location>
        <begin position="206"/>
        <end position="350"/>
    </location>
</feature>
<dbReference type="PANTHER" id="PTHR30388:SF6">
    <property type="entry name" value="XANTHINE DEHYDROGENASE SUBUNIT A-RELATED"/>
    <property type="match status" value="1"/>
</dbReference>
<protein>
    <submittedName>
        <fullName evidence="3">Xanthine/CO dehydrogenase XdhC/CoxF family maturation factor</fullName>
    </submittedName>
</protein>